<evidence type="ECO:0000313" key="1">
    <source>
        <dbReference type="EMBL" id="KAK4717970.1"/>
    </source>
</evidence>
<dbReference type="AlphaFoldDB" id="A0AAV9KX04"/>
<dbReference type="Proteomes" id="UP001311915">
    <property type="component" value="Unassembled WGS sequence"/>
</dbReference>
<dbReference type="EMBL" id="JAWPEI010000008">
    <property type="protein sequence ID" value="KAK4717970.1"/>
    <property type="molecule type" value="Genomic_DNA"/>
</dbReference>
<keyword evidence="2" id="KW-1185">Reference proteome</keyword>
<comment type="caution">
    <text evidence="1">The sequence shown here is derived from an EMBL/GenBank/DDBJ whole genome shotgun (WGS) entry which is preliminary data.</text>
</comment>
<proteinExistence type="predicted"/>
<name>A0AAV9KX04_9SOLN</name>
<organism evidence="1 2">
    <name type="scientific">Solanum pinnatisectum</name>
    <name type="common">tansyleaf nightshade</name>
    <dbReference type="NCBI Taxonomy" id="50273"/>
    <lineage>
        <taxon>Eukaryota</taxon>
        <taxon>Viridiplantae</taxon>
        <taxon>Streptophyta</taxon>
        <taxon>Embryophyta</taxon>
        <taxon>Tracheophyta</taxon>
        <taxon>Spermatophyta</taxon>
        <taxon>Magnoliopsida</taxon>
        <taxon>eudicotyledons</taxon>
        <taxon>Gunneridae</taxon>
        <taxon>Pentapetalae</taxon>
        <taxon>asterids</taxon>
        <taxon>lamiids</taxon>
        <taxon>Solanales</taxon>
        <taxon>Solanaceae</taxon>
        <taxon>Solanoideae</taxon>
        <taxon>Solaneae</taxon>
        <taxon>Solanum</taxon>
    </lineage>
</organism>
<sequence length="98" mass="11129">MAVTTRGGKQTIDPPKSFEVEIMVEKDDDEIEVTGESKNATEKESEITQKVVPMPRPLPPFPQRLLSINVLLIEALEQMPGYEKIYERLGDEEEGREL</sequence>
<reference evidence="1 2" key="1">
    <citation type="submission" date="2023-10" db="EMBL/GenBank/DDBJ databases">
        <title>Genome-Wide Identification Analysis in wild type Solanum Pinnatisectum Reveals Some Genes Defensing Phytophthora Infestans.</title>
        <authorList>
            <person name="Sun C."/>
        </authorList>
    </citation>
    <scope>NUCLEOTIDE SEQUENCE [LARGE SCALE GENOMIC DNA]</scope>
    <source>
        <strain evidence="1">LQN</strain>
        <tissue evidence="1">Leaf</tissue>
    </source>
</reference>
<evidence type="ECO:0000313" key="2">
    <source>
        <dbReference type="Proteomes" id="UP001311915"/>
    </source>
</evidence>
<protein>
    <submittedName>
        <fullName evidence="1">Uncharacterized protein</fullName>
    </submittedName>
</protein>
<accession>A0AAV9KX04</accession>
<gene>
    <name evidence="1" type="ORF">R3W88_016308</name>
</gene>